<proteinExistence type="inferred from homology"/>
<evidence type="ECO:0000256" key="3">
    <source>
        <dbReference type="ARBA" id="ARBA00012180"/>
    </source>
</evidence>
<keyword evidence="6" id="KW-0255">Endonuclease</keyword>
<organism evidence="10 11">
    <name type="scientific">Musca domestica</name>
    <name type="common">House fly</name>
    <dbReference type="NCBI Taxonomy" id="7370"/>
    <lineage>
        <taxon>Eukaryota</taxon>
        <taxon>Metazoa</taxon>
        <taxon>Ecdysozoa</taxon>
        <taxon>Arthropoda</taxon>
        <taxon>Hexapoda</taxon>
        <taxon>Insecta</taxon>
        <taxon>Pterygota</taxon>
        <taxon>Neoptera</taxon>
        <taxon>Endopterygota</taxon>
        <taxon>Diptera</taxon>
        <taxon>Brachycera</taxon>
        <taxon>Muscomorpha</taxon>
        <taxon>Muscoidea</taxon>
        <taxon>Muscidae</taxon>
        <taxon>Musca</taxon>
    </lineage>
</organism>
<dbReference type="PANTHER" id="PTHR10642:SF26">
    <property type="entry name" value="RIBONUCLEASE H1"/>
    <property type="match status" value="1"/>
</dbReference>
<dbReference type="InterPro" id="IPR036397">
    <property type="entry name" value="RNaseH_sf"/>
</dbReference>
<comment type="similarity">
    <text evidence="2">Belongs to the RNase H family.</text>
</comment>
<evidence type="ECO:0000259" key="9">
    <source>
        <dbReference type="PROSITE" id="PS50879"/>
    </source>
</evidence>
<reference evidence="11" key="1">
    <citation type="submission" date="2025-08" db="UniProtKB">
        <authorList>
            <consortium name="RefSeq"/>
        </authorList>
    </citation>
    <scope>IDENTIFICATION</scope>
    <source>
        <strain evidence="11">Aabys</strain>
        <tissue evidence="11">Whole body</tissue>
    </source>
</reference>
<keyword evidence="7" id="KW-0378">Hydrolase</keyword>
<evidence type="ECO:0000313" key="11">
    <source>
        <dbReference type="RefSeq" id="XP_058977368.1"/>
    </source>
</evidence>
<dbReference type="Gene3D" id="3.30.420.10">
    <property type="entry name" value="Ribonuclease H-like superfamily/Ribonuclease H"/>
    <property type="match status" value="1"/>
</dbReference>
<evidence type="ECO:0000256" key="1">
    <source>
        <dbReference type="ARBA" id="ARBA00000077"/>
    </source>
</evidence>
<dbReference type="RefSeq" id="XP_058977368.1">
    <property type="nucleotide sequence ID" value="XM_059121385.1"/>
</dbReference>
<feature type="compositionally biased region" description="Polar residues" evidence="8">
    <location>
        <begin position="7"/>
        <end position="20"/>
    </location>
</feature>
<keyword evidence="5" id="KW-0479">Metal-binding</keyword>
<gene>
    <name evidence="11" type="primary">LOC131802040</name>
</gene>
<evidence type="ECO:0000256" key="6">
    <source>
        <dbReference type="ARBA" id="ARBA00022759"/>
    </source>
</evidence>
<evidence type="ECO:0000256" key="5">
    <source>
        <dbReference type="ARBA" id="ARBA00022723"/>
    </source>
</evidence>
<dbReference type="InterPro" id="IPR050092">
    <property type="entry name" value="RNase_H"/>
</dbReference>
<dbReference type="InterPro" id="IPR012337">
    <property type="entry name" value="RNaseH-like_sf"/>
</dbReference>
<dbReference type="SUPFAM" id="SSF53098">
    <property type="entry name" value="Ribonuclease H-like"/>
    <property type="match status" value="1"/>
</dbReference>
<dbReference type="Proteomes" id="UP001652621">
    <property type="component" value="Unplaced"/>
</dbReference>
<dbReference type="PROSITE" id="PS50879">
    <property type="entry name" value="RNASE_H_1"/>
    <property type="match status" value="1"/>
</dbReference>
<dbReference type="EC" id="3.1.26.4" evidence="3"/>
<comment type="catalytic activity">
    <reaction evidence="1">
        <text>Endonucleolytic cleavage to 5'-phosphomonoester.</text>
        <dbReference type="EC" id="3.1.26.4"/>
    </reaction>
</comment>
<evidence type="ECO:0000313" key="10">
    <source>
        <dbReference type="Proteomes" id="UP001652621"/>
    </source>
</evidence>
<dbReference type="GeneID" id="131802040"/>
<accession>A0ABM3UV21</accession>
<dbReference type="CDD" id="cd09276">
    <property type="entry name" value="Rnase_HI_RT_non_LTR"/>
    <property type="match status" value="1"/>
</dbReference>
<feature type="region of interest" description="Disordered" evidence="8">
    <location>
        <begin position="1"/>
        <end position="20"/>
    </location>
</feature>
<evidence type="ECO:0000256" key="4">
    <source>
        <dbReference type="ARBA" id="ARBA00022722"/>
    </source>
</evidence>
<protein>
    <recommendedName>
        <fullName evidence="3">ribonuclease H</fullName>
        <ecNumber evidence="3">3.1.26.4</ecNumber>
    </recommendedName>
</protein>
<feature type="domain" description="RNase H type-1" evidence="9">
    <location>
        <begin position="35"/>
        <end position="157"/>
    </location>
</feature>
<keyword evidence="10" id="KW-1185">Reference proteome</keyword>
<evidence type="ECO:0000256" key="2">
    <source>
        <dbReference type="ARBA" id="ARBA00005300"/>
    </source>
</evidence>
<name>A0ABM3UV21_MUSDO</name>
<dbReference type="PANTHER" id="PTHR10642">
    <property type="entry name" value="RIBONUCLEASE H1"/>
    <property type="match status" value="1"/>
</dbReference>
<sequence length="307" mass="35134">MAVMADDTTSGSGNKLTSQPKSANHCHVAMAIAVKPEYKFIYTDGSKSQRGISYSVVKEDTIIKHSILPEYSSVFTAEIIAIYEAINYTKYLKGKFVIVSDSLSALDCIANPNNNNIYASLIRDIINYEKHLLVWVPGHSNIKGNEFADLVAKEAFNFPLTTTDNLNLQDIKNFVKTQFYCERNSLWNNCSDWYKSISNNKTNIKTYIHNNKLLSRRDQIKIIRLRLGHSSATHDHIINKDIQKECTFCKSTTFDMNHLLSNCQHVKQYIKSLFPNINLIDTLKNLDTTKLVEVINFLKRSNLYNYI</sequence>
<evidence type="ECO:0000256" key="8">
    <source>
        <dbReference type="SAM" id="MobiDB-lite"/>
    </source>
</evidence>
<dbReference type="Pfam" id="PF00075">
    <property type="entry name" value="RNase_H"/>
    <property type="match status" value="1"/>
</dbReference>
<evidence type="ECO:0000256" key="7">
    <source>
        <dbReference type="ARBA" id="ARBA00022801"/>
    </source>
</evidence>
<dbReference type="InterPro" id="IPR002156">
    <property type="entry name" value="RNaseH_domain"/>
</dbReference>
<keyword evidence="4" id="KW-0540">Nuclease</keyword>